<keyword evidence="1" id="KW-0677">Repeat</keyword>
<gene>
    <name evidence="4" type="ORF">SAMN05444920_107392</name>
</gene>
<evidence type="ECO:0000256" key="1">
    <source>
        <dbReference type="ARBA" id="ARBA00022737"/>
    </source>
</evidence>
<dbReference type="PROSITE" id="PS50088">
    <property type="entry name" value="ANK_REPEAT"/>
    <property type="match status" value="4"/>
</dbReference>
<dbReference type="EMBL" id="FNVT01000007">
    <property type="protein sequence ID" value="SEG91928.1"/>
    <property type="molecule type" value="Genomic_DNA"/>
</dbReference>
<dbReference type="PANTHER" id="PTHR24171:SF8">
    <property type="entry name" value="BRCA1-ASSOCIATED RING DOMAIN PROTEIN 1"/>
    <property type="match status" value="1"/>
</dbReference>
<feature type="repeat" description="ANK" evidence="3">
    <location>
        <begin position="34"/>
        <end position="66"/>
    </location>
</feature>
<dbReference type="SUPFAM" id="SSF48403">
    <property type="entry name" value="Ankyrin repeat"/>
    <property type="match status" value="1"/>
</dbReference>
<dbReference type="PROSITE" id="PS50297">
    <property type="entry name" value="ANK_REP_REGION"/>
    <property type="match status" value="3"/>
</dbReference>
<protein>
    <submittedName>
        <fullName evidence="4">Ankyrin repeat</fullName>
    </submittedName>
</protein>
<dbReference type="PRINTS" id="PR01415">
    <property type="entry name" value="ANKYRIN"/>
</dbReference>
<keyword evidence="2 3" id="KW-0040">ANK repeat</keyword>
<sequence length="252" mass="26226">MMGSELVSAAICGENEEVRRLLDGGLAPDEPDEDGGTALYQAAVRGDADMARILLAAGADPNRESGGDSEGLPLCAAASWGHLDAVTALLDAGANPDQREDLPRSAMTALHWAASREHLAVVRVLLDRGADPDLGDSVGGTALSHAAGHGATAVVRALLDHGADPAPTDDQGLRPIDRARRYAGADIEAELRAQAAEYAREGSRISVRSEESEGGDVRMVAEVRDASGDLRSESVLGTGHAEIVRLLEARTI</sequence>
<dbReference type="Pfam" id="PF12796">
    <property type="entry name" value="Ank_2"/>
    <property type="match status" value="2"/>
</dbReference>
<evidence type="ECO:0000256" key="2">
    <source>
        <dbReference type="ARBA" id="ARBA00023043"/>
    </source>
</evidence>
<dbReference type="InterPro" id="IPR036770">
    <property type="entry name" value="Ankyrin_rpt-contain_sf"/>
</dbReference>
<dbReference type="OrthoDB" id="306540at2"/>
<dbReference type="Gene3D" id="1.25.40.20">
    <property type="entry name" value="Ankyrin repeat-containing domain"/>
    <property type="match status" value="2"/>
</dbReference>
<proteinExistence type="predicted"/>
<evidence type="ECO:0000256" key="3">
    <source>
        <dbReference type="PROSITE-ProRule" id="PRU00023"/>
    </source>
</evidence>
<dbReference type="AlphaFoldDB" id="A0A1H6E2I9"/>
<reference evidence="4 5" key="1">
    <citation type="submission" date="2016-10" db="EMBL/GenBank/DDBJ databases">
        <authorList>
            <person name="de Groot N.N."/>
        </authorList>
    </citation>
    <scope>NUCLEOTIDE SEQUENCE [LARGE SCALE GENOMIC DNA]</scope>
    <source>
        <strain evidence="4 5">CGMCC 4.7037</strain>
    </source>
</reference>
<dbReference type="PANTHER" id="PTHR24171">
    <property type="entry name" value="ANKYRIN REPEAT DOMAIN-CONTAINING PROTEIN 39-RELATED"/>
    <property type="match status" value="1"/>
</dbReference>
<dbReference type="RefSeq" id="WP_103958741.1">
    <property type="nucleotide sequence ID" value="NZ_FNVT01000007.1"/>
</dbReference>
<dbReference type="InterPro" id="IPR002110">
    <property type="entry name" value="Ankyrin_rpt"/>
</dbReference>
<feature type="repeat" description="ANK" evidence="3">
    <location>
        <begin position="69"/>
        <end position="101"/>
    </location>
</feature>
<dbReference type="SMART" id="SM00248">
    <property type="entry name" value="ANK"/>
    <property type="match status" value="4"/>
</dbReference>
<accession>A0A1H6E2I9</accession>
<organism evidence="4 5">
    <name type="scientific">Nonomuraea solani</name>
    <dbReference type="NCBI Taxonomy" id="1144553"/>
    <lineage>
        <taxon>Bacteria</taxon>
        <taxon>Bacillati</taxon>
        <taxon>Actinomycetota</taxon>
        <taxon>Actinomycetes</taxon>
        <taxon>Streptosporangiales</taxon>
        <taxon>Streptosporangiaceae</taxon>
        <taxon>Nonomuraea</taxon>
    </lineage>
</organism>
<feature type="repeat" description="ANK" evidence="3">
    <location>
        <begin position="105"/>
        <end position="137"/>
    </location>
</feature>
<evidence type="ECO:0000313" key="4">
    <source>
        <dbReference type="EMBL" id="SEG91928.1"/>
    </source>
</evidence>
<keyword evidence="5" id="KW-1185">Reference proteome</keyword>
<evidence type="ECO:0000313" key="5">
    <source>
        <dbReference type="Proteomes" id="UP000236732"/>
    </source>
</evidence>
<dbReference type="Proteomes" id="UP000236732">
    <property type="component" value="Unassembled WGS sequence"/>
</dbReference>
<feature type="repeat" description="ANK" evidence="3">
    <location>
        <begin position="138"/>
        <end position="170"/>
    </location>
</feature>
<name>A0A1H6E2I9_9ACTN</name>